<evidence type="ECO:0000256" key="3">
    <source>
        <dbReference type="ARBA" id="ARBA00023242"/>
    </source>
</evidence>
<sequence>MKQLEIENGDFLPKSVELVTLTSTPCYQPKRIKSVEKTSDSVKITVTERSSSHFPPKKNLARQLVFTEFGLSPIISTSSPLPVEKPSSEMHLSPRSPFSSISKSSESPIPVPWANIKANNGTPKGPKQCGCKQSKCLKLVVHFNAFSFQRFNLSEISHAQIDRYCDCFASGEYCNGCTCADCCNNVENEDLRKAATEIILERNPRAFKPKISSSPCSPQDIEGDKIDSPQVGRHERGCHCKKSECLKRYCECFQANVFCSQNCKCVDCKNFEACKELITASCKEDSTSIICKNSEGCYGRIASSQMDNASRKLYKSFKGSEGLMAITGGDCIDTKIYIQRVITTTSDATGLSGQRLSQESRKRKLQELPSNEKISPSQSFSDLQKVISQRSSCPSSTLSVDPTCHIINSAMVGSLRDPYRLTVANVYHLLDTSKVCSGLAVLAEAAALAQAANLFAEVKDGEENKNGDILGAKEDDYQERPAQVQKKAADDLNLGFAAKDVQEGRASLPGMVGLICNEKNKQLMEPTSGDQILNRNLKNAYAEQERSVLSSFLDFLEKLIISKNMKVDDALLFPFHYLLRVYGTNQCVHDLSNHPKAHDKEKCWHVYLCWHYRPQ</sequence>
<dbReference type="AlphaFoldDB" id="A0A7J9F2H4"/>
<dbReference type="InterPro" id="IPR033467">
    <property type="entry name" value="Tesmin/TSO1-like_CXC"/>
</dbReference>
<dbReference type="Pfam" id="PF03638">
    <property type="entry name" value="TCR"/>
    <property type="match status" value="1"/>
</dbReference>
<evidence type="ECO:0000256" key="2">
    <source>
        <dbReference type="ARBA" id="ARBA00007267"/>
    </source>
</evidence>
<gene>
    <name evidence="6" type="ORF">Gotri_003637</name>
</gene>
<feature type="compositionally biased region" description="Low complexity" evidence="4">
    <location>
        <begin position="93"/>
        <end position="105"/>
    </location>
</feature>
<proteinExistence type="inferred from homology"/>
<dbReference type="Proteomes" id="UP000593568">
    <property type="component" value="Unassembled WGS sequence"/>
</dbReference>
<feature type="domain" description="CRC" evidence="5">
    <location>
        <begin position="125"/>
        <end position="273"/>
    </location>
</feature>
<keyword evidence="7" id="KW-1185">Reference proteome</keyword>
<accession>A0A7J9F2H4</accession>
<dbReference type="InterPro" id="IPR028307">
    <property type="entry name" value="Lin-54_fam"/>
</dbReference>
<dbReference type="GO" id="GO:0005634">
    <property type="term" value="C:nucleus"/>
    <property type="evidence" value="ECO:0007669"/>
    <property type="project" value="UniProtKB-SubCell"/>
</dbReference>
<evidence type="ECO:0000256" key="4">
    <source>
        <dbReference type="SAM" id="MobiDB-lite"/>
    </source>
</evidence>
<evidence type="ECO:0000256" key="1">
    <source>
        <dbReference type="ARBA" id="ARBA00004123"/>
    </source>
</evidence>
<dbReference type="PANTHER" id="PTHR12446:SF64">
    <property type="entry name" value="TESMIN_TSO1-LIKE CXC DOMAIN-CONTAINING PROTEIN"/>
    <property type="match status" value="1"/>
</dbReference>
<evidence type="ECO:0000313" key="6">
    <source>
        <dbReference type="EMBL" id="MBA0779381.1"/>
    </source>
</evidence>
<name>A0A7J9F2H4_9ROSI</name>
<dbReference type="SMART" id="SM01114">
    <property type="entry name" value="CXC"/>
    <property type="match status" value="2"/>
</dbReference>
<dbReference type="EMBL" id="JABEZW010000011">
    <property type="protein sequence ID" value="MBA0779381.1"/>
    <property type="molecule type" value="Genomic_DNA"/>
</dbReference>
<dbReference type="PANTHER" id="PTHR12446">
    <property type="entry name" value="TESMIN/TSO1-RELATED"/>
    <property type="match status" value="1"/>
</dbReference>
<dbReference type="InterPro" id="IPR005172">
    <property type="entry name" value="CRC"/>
</dbReference>
<evidence type="ECO:0000259" key="5">
    <source>
        <dbReference type="PROSITE" id="PS51634"/>
    </source>
</evidence>
<evidence type="ECO:0000313" key="7">
    <source>
        <dbReference type="Proteomes" id="UP000593568"/>
    </source>
</evidence>
<feature type="region of interest" description="Disordered" evidence="4">
    <location>
        <begin position="80"/>
        <end position="105"/>
    </location>
</feature>
<dbReference type="GO" id="GO:0006355">
    <property type="term" value="P:regulation of DNA-templated transcription"/>
    <property type="evidence" value="ECO:0007669"/>
    <property type="project" value="TreeGrafter"/>
</dbReference>
<protein>
    <recommendedName>
        <fullName evidence="5">CRC domain-containing protein</fullName>
    </recommendedName>
</protein>
<dbReference type="PROSITE" id="PS51634">
    <property type="entry name" value="CRC"/>
    <property type="match status" value="1"/>
</dbReference>
<comment type="caution">
    <text evidence="6">The sequence shown here is derived from an EMBL/GenBank/DDBJ whole genome shotgun (WGS) entry which is preliminary data.</text>
</comment>
<feature type="region of interest" description="Disordered" evidence="4">
    <location>
        <begin position="352"/>
        <end position="376"/>
    </location>
</feature>
<keyword evidence="3" id="KW-0539">Nucleus</keyword>
<comment type="similarity">
    <text evidence="2">Belongs to the lin-54 family.</text>
</comment>
<comment type="subcellular location">
    <subcellularLocation>
        <location evidence="1">Nucleus</location>
    </subcellularLocation>
</comment>
<organism evidence="6 7">
    <name type="scientific">Gossypium trilobum</name>
    <dbReference type="NCBI Taxonomy" id="34281"/>
    <lineage>
        <taxon>Eukaryota</taxon>
        <taxon>Viridiplantae</taxon>
        <taxon>Streptophyta</taxon>
        <taxon>Embryophyta</taxon>
        <taxon>Tracheophyta</taxon>
        <taxon>Spermatophyta</taxon>
        <taxon>Magnoliopsida</taxon>
        <taxon>eudicotyledons</taxon>
        <taxon>Gunneridae</taxon>
        <taxon>Pentapetalae</taxon>
        <taxon>rosids</taxon>
        <taxon>malvids</taxon>
        <taxon>Malvales</taxon>
        <taxon>Malvaceae</taxon>
        <taxon>Malvoideae</taxon>
        <taxon>Gossypium</taxon>
    </lineage>
</organism>
<reference evidence="6 7" key="1">
    <citation type="journal article" date="2019" name="Genome Biol. Evol.">
        <title>Insights into the evolution of the New World diploid cottons (Gossypium, subgenus Houzingenia) based on genome sequencing.</title>
        <authorList>
            <person name="Grover C.E."/>
            <person name="Arick M.A. 2nd"/>
            <person name="Thrash A."/>
            <person name="Conover J.L."/>
            <person name="Sanders W.S."/>
            <person name="Peterson D.G."/>
            <person name="Frelichowski J.E."/>
            <person name="Scheffler J.A."/>
            <person name="Scheffler B.E."/>
            <person name="Wendel J.F."/>
        </authorList>
    </citation>
    <scope>NUCLEOTIDE SEQUENCE [LARGE SCALE GENOMIC DNA]</scope>
    <source>
        <strain evidence="6">8</strain>
        <tissue evidence="6">Leaf</tissue>
    </source>
</reference>